<dbReference type="SUPFAM" id="SSF46689">
    <property type="entry name" value="Homeodomain-like"/>
    <property type="match status" value="1"/>
</dbReference>
<dbReference type="Gene3D" id="1.10.10.60">
    <property type="entry name" value="Homeodomain-like"/>
    <property type="match status" value="1"/>
</dbReference>
<dbReference type="Gene3D" id="1.10.357.10">
    <property type="entry name" value="Tetracycline Repressor, domain 2"/>
    <property type="match status" value="1"/>
</dbReference>
<dbReference type="InterPro" id="IPR009057">
    <property type="entry name" value="Homeodomain-like_sf"/>
</dbReference>
<reference evidence="4" key="1">
    <citation type="journal article" date="2014" name="Int. J. Syst. Evol. Microbiol.">
        <title>Complete genome sequence of Corynebacterium casei LMG S-19264T (=DSM 44701T), isolated from a smear-ripened cheese.</title>
        <authorList>
            <consortium name="US DOE Joint Genome Institute (JGI-PGF)"/>
            <person name="Walter F."/>
            <person name="Albersmeier A."/>
            <person name="Kalinowski J."/>
            <person name="Ruckert C."/>
        </authorList>
    </citation>
    <scope>NUCLEOTIDE SEQUENCE</scope>
    <source>
        <strain evidence="4">JCM 5016</strain>
    </source>
</reference>
<dbReference type="Pfam" id="PF00440">
    <property type="entry name" value="TetR_N"/>
    <property type="match status" value="1"/>
</dbReference>
<evidence type="ECO:0000256" key="2">
    <source>
        <dbReference type="PROSITE-ProRule" id="PRU00335"/>
    </source>
</evidence>
<dbReference type="Proteomes" id="UP000623010">
    <property type="component" value="Unassembled WGS sequence"/>
</dbReference>
<dbReference type="InterPro" id="IPR036271">
    <property type="entry name" value="Tet_transcr_reg_TetR-rel_C_sf"/>
</dbReference>
<dbReference type="InterPro" id="IPR050109">
    <property type="entry name" value="HTH-type_TetR-like_transc_reg"/>
</dbReference>
<proteinExistence type="predicted"/>
<evidence type="ECO:0000313" key="5">
    <source>
        <dbReference type="Proteomes" id="UP000623010"/>
    </source>
</evidence>
<dbReference type="SUPFAM" id="SSF48498">
    <property type="entry name" value="Tetracyclin repressor-like, C-terminal domain"/>
    <property type="match status" value="1"/>
</dbReference>
<keyword evidence="1 2" id="KW-0238">DNA-binding</keyword>
<accession>A0A918QZL4</accession>
<dbReference type="Pfam" id="PF17920">
    <property type="entry name" value="TetR_C_16"/>
    <property type="match status" value="1"/>
</dbReference>
<dbReference type="RefSeq" id="WP_190056508.1">
    <property type="nucleotide sequence ID" value="NZ_BMWH01000004.1"/>
</dbReference>
<protein>
    <submittedName>
        <fullName evidence="4">TetR family transcriptional regulator</fullName>
    </submittedName>
</protein>
<dbReference type="PRINTS" id="PR00455">
    <property type="entry name" value="HTHTETR"/>
</dbReference>
<dbReference type="PANTHER" id="PTHR30055">
    <property type="entry name" value="HTH-TYPE TRANSCRIPTIONAL REGULATOR RUTR"/>
    <property type="match status" value="1"/>
</dbReference>
<dbReference type="PROSITE" id="PS50977">
    <property type="entry name" value="HTH_TETR_2"/>
    <property type="match status" value="1"/>
</dbReference>
<keyword evidence="5" id="KW-1185">Reference proteome</keyword>
<dbReference type="GO" id="GO:0003700">
    <property type="term" value="F:DNA-binding transcription factor activity"/>
    <property type="evidence" value="ECO:0007669"/>
    <property type="project" value="TreeGrafter"/>
</dbReference>
<dbReference type="AlphaFoldDB" id="A0A918QZL4"/>
<dbReference type="GO" id="GO:0000976">
    <property type="term" value="F:transcription cis-regulatory region binding"/>
    <property type="evidence" value="ECO:0007669"/>
    <property type="project" value="TreeGrafter"/>
</dbReference>
<comment type="caution">
    <text evidence="4">The sequence shown here is derived from an EMBL/GenBank/DDBJ whole genome shotgun (WGS) entry which is preliminary data.</text>
</comment>
<sequence length="194" mass="21090">MTAGTHATSGPARRSDATRAAILHAARERFAADGYERATIRAIARDARIDPSMVMRYFGSKDGLFAAAVSFDLRLPDLGAVPREEAGRTLAGHFVDMWEENGELTAMLRVGATNQGGAERMQEIFRDQLLPAVRQVCPDPEQVPARAALCAAQVLGLALTRYVLRFPPAVALSREEVVAWMGPTLQRYLTAPSP</sequence>
<dbReference type="PANTHER" id="PTHR30055:SF235">
    <property type="entry name" value="TRANSCRIPTIONAL REGULATORY PROTEIN"/>
    <property type="match status" value="1"/>
</dbReference>
<dbReference type="InterPro" id="IPR001647">
    <property type="entry name" value="HTH_TetR"/>
</dbReference>
<evidence type="ECO:0000256" key="1">
    <source>
        <dbReference type="ARBA" id="ARBA00023125"/>
    </source>
</evidence>
<feature type="domain" description="HTH tetR-type" evidence="3">
    <location>
        <begin position="16"/>
        <end position="76"/>
    </location>
</feature>
<organism evidence="4 5">
    <name type="scientific">Streptomyces echinoruber</name>
    <dbReference type="NCBI Taxonomy" id="68898"/>
    <lineage>
        <taxon>Bacteria</taxon>
        <taxon>Bacillati</taxon>
        <taxon>Actinomycetota</taxon>
        <taxon>Actinomycetes</taxon>
        <taxon>Kitasatosporales</taxon>
        <taxon>Streptomycetaceae</taxon>
        <taxon>Streptomyces</taxon>
    </lineage>
</organism>
<evidence type="ECO:0000313" key="4">
    <source>
        <dbReference type="EMBL" id="GGZ78238.1"/>
    </source>
</evidence>
<evidence type="ECO:0000259" key="3">
    <source>
        <dbReference type="PROSITE" id="PS50977"/>
    </source>
</evidence>
<name>A0A918QZL4_9ACTN</name>
<reference evidence="4" key="2">
    <citation type="submission" date="2020-09" db="EMBL/GenBank/DDBJ databases">
        <authorList>
            <person name="Sun Q."/>
            <person name="Ohkuma M."/>
        </authorList>
    </citation>
    <scope>NUCLEOTIDE SEQUENCE</scope>
    <source>
        <strain evidence="4">JCM 5016</strain>
    </source>
</reference>
<dbReference type="EMBL" id="BMWH01000004">
    <property type="protein sequence ID" value="GGZ78238.1"/>
    <property type="molecule type" value="Genomic_DNA"/>
</dbReference>
<feature type="DNA-binding region" description="H-T-H motif" evidence="2">
    <location>
        <begin position="39"/>
        <end position="58"/>
    </location>
</feature>
<gene>
    <name evidence="4" type="ORF">GCM10010389_14700</name>
</gene>
<dbReference type="InterPro" id="IPR041678">
    <property type="entry name" value="TetR_C_16"/>
</dbReference>